<dbReference type="InterPro" id="IPR027417">
    <property type="entry name" value="P-loop_NTPase"/>
</dbReference>
<dbReference type="SUPFAM" id="SSF52540">
    <property type="entry name" value="P-loop containing nucleoside triphosphate hydrolases"/>
    <property type="match status" value="1"/>
</dbReference>
<evidence type="ECO:0000313" key="3">
    <source>
        <dbReference type="EMBL" id="KAK7714688.1"/>
    </source>
</evidence>
<dbReference type="Gene3D" id="3.30.460.10">
    <property type="entry name" value="Beta Polymerase, domain 2"/>
    <property type="match status" value="1"/>
</dbReference>
<protein>
    <recommendedName>
        <fullName evidence="2">NACHT domain-containing protein</fullName>
    </recommendedName>
</protein>
<dbReference type="PANTHER" id="PTHR10039">
    <property type="entry name" value="AMELOGENIN"/>
    <property type="match status" value="1"/>
</dbReference>
<dbReference type="InterPro" id="IPR056884">
    <property type="entry name" value="NPHP3-like_N"/>
</dbReference>
<name>A0ABR1NTJ3_DIAER</name>
<keyword evidence="4" id="KW-1185">Reference proteome</keyword>
<evidence type="ECO:0000313" key="4">
    <source>
        <dbReference type="Proteomes" id="UP001430848"/>
    </source>
</evidence>
<evidence type="ECO:0000256" key="1">
    <source>
        <dbReference type="ARBA" id="ARBA00022737"/>
    </source>
</evidence>
<dbReference type="InterPro" id="IPR007111">
    <property type="entry name" value="NACHT_NTPase"/>
</dbReference>
<dbReference type="SMART" id="SM00954">
    <property type="entry name" value="RelA_SpoT"/>
    <property type="match status" value="1"/>
</dbReference>
<dbReference type="EMBL" id="JAKNSF020000114">
    <property type="protein sequence ID" value="KAK7714688.1"/>
    <property type="molecule type" value="Genomic_DNA"/>
</dbReference>
<organism evidence="3 4">
    <name type="scientific">Diaporthe eres</name>
    <name type="common">Phomopsis oblonga</name>
    <dbReference type="NCBI Taxonomy" id="83184"/>
    <lineage>
        <taxon>Eukaryota</taxon>
        <taxon>Fungi</taxon>
        <taxon>Dikarya</taxon>
        <taxon>Ascomycota</taxon>
        <taxon>Pezizomycotina</taxon>
        <taxon>Sordariomycetes</taxon>
        <taxon>Sordariomycetidae</taxon>
        <taxon>Diaporthales</taxon>
        <taxon>Diaporthaceae</taxon>
        <taxon>Diaporthe</taxon>
        <taxon>Diaporthe eres species complex</taxon>
    </lineage>
</organism>
<dbReference type="InterPro" id="IPR007685">
    <property type="entry name" value="RelA_SpoT"/>
</dbReference>
<dbReference type="PROSITE" id="PS50837">
    <property type="entry name" value="NACHT"/>
    <property type="match status" value="1"/>
</dbReference>
<proteinExistence type="predicted"/>
<evidence type="ECO:0000259" key="2">
    <source>
        <dbReference type="PROSITE" id="PS50837"/>
    </source>
</evidence>
<feature type="domain" description="NACHT" evidence="2">
    <location>
        <begin position="312"/>
        <end position="456"/>
    </location>
</feature>
<accession>A0ABR1NTJ3</accession>
<dbReference type="Proteomes" id="UP001430848">
    <property type="component" value="Unassembled WGS sequence"/>
</dbReference>
<dbReference type="Pfam" id="PF24883">
    <property type="entry name" value="NPHP3_N"/>
    <property type="match status" value="1"/>
</dbReference>
<reference evidence="3 4" key="1">
    <citation type="submission" date="2024-02" db="EMBL/GenBank/DDBJ databases">
        <title>De novo assembly and annotation of 12 fungi associated with fruit tree decline syndrome in Ontario, Canada.</title>
        <authorList>
            <person name="Sulman M."/>
            <person name="Ellouze W."/>
            <person name="Ilyukhin E."/>
        </authorList>
    </citation>
    <scope>NUCLEOTIDE SEQUENCE [LARGE SCALE GENOMIC DNA]</scope>
    <source>
        <strain evidence="3 4">M169</strain>
    </source>
</reference>
<sequence length="674" mass="77064">MTHSLEEDLKKTLKERHIDAEVSSRVKEDASITKTLNRRQEGLLAHGGSGFNSYQDIFYEMHDLSGLRIVLMDREDRDTALKLIEELFKHQKSPAHFHPSREIGQFWRRPWFGAYETHNHRLQLANDNEAALGHNHQYSGVMFEIQITTFSDNLYNKLAHDLLYKADPGLVTGQEEMVIDVSHGLARCFELCMKILRPKLHRDTNNSMSSTPDDFRGNTAQEVKLAQSAVKDFERDLHNQSESDHTAQLLRKLLSKKEDAEDQACLKDLLVSDPRHDKTRIEETKGGLLPRSYVWILEDHDFQGWRENGRNKPVWITGAPGKGKTMMLCGIINELSKQSGTNVSYFFCQGTDKRINTATSVLRGLLFLLCNQQHSLISHIRDKYDGAGGKLFEDTNAWFAISGLFDNVLRDSGLRPTYLIVDALDECLPDSRQLLLKLIVRIANACPTVKWIVSSRELGEFEPHLREATHLSLESRGESVSKAVNSYINSKLTKLEEQHLSLLELKTIADELKAKSEGTFLWVAIVCEELESAQEYEVMEILQEMPMGLNELYGKLVQDIKALKRRNPTYCQSVLQAVAVAFRPLTVKELRELADLPRKVPAEAVIKMCRSLLTLRDGTVFFVHQSAKDYLSNEWHTIFQSSIRDTHESMFSKSVEAMERILHEDMLYPVLQRV</sequence>
<dbReference type="Gene3D" id="3.40.50.300">
    <property type="entry name" value="P-loop containing nucleotide triphosphate hydrolases"/>
    <property type="match status" value="1"/>
</dbReference>
<dbReference type="Pfam" id="PF04607">
    <property type="entry name" value="RelA_SpoT"/>
    <property type="match status" value="1"/>
</dbReference>
<keyword evidence="1" id="KW-0677">Repeat</keyword>
<dbReference type="PANTHER" id="PTHR10039:SF16">
    <property type="entry name" value="GPI INOSITOL-DEACYLASE"/>
    <property type="match status" value="1"/>
</dbReference>
<dbReference type="InterPro" id="IPR043519">
    <property type="entry name" value="NT_sf"/>
</dbReference>
<comment type="caution">
    <text evidence="3">The sequence shown here is derived from an EMBL/GenBank/DDBJ whole genome shotgun (WGS) entry which is preliminary data.</text>
</comment>
<dbReference type="SUPFAM" id="SSF81301">
    <property type="entry name" value="Nucleotidyltransferase"/>
    <property type="match status" value="1"/>
</dbReference>
<gene>
    <name evidence="3" type="ORF">SLS63_011662</name>
</gene>